<reference evidence="12 13" key="1">
    <citation type="journal article" date="2012" name="PLoS Pathog.">
        <title>Diverse lifestyles and strategies of plant pathogenesis encoded in the genomes of eighteen Dothideomycetes fungi.</title>
        <authorList>
            <person name="Ohm R.A."/>
            <person name="Feau N."/>
            <person name="Henrissat B."/>
            <person name="Schoch C.L."/>
            <person name="Horwitz B.A."/>
            <person name="Barry K.W."/>
            <person name="Condon B.J."/>
            <person name="Copeland A.C."/>
            <person name="Dhillon B."/>
            <person name="Glaser F."/>
            <person name="Hesse C.N."/>
            <person name="Kosti I."/>
            <person name="LaButti K."/>
            <person name="Lindquist E.A."/>
            <person name="Lucas S."/>
            <person name="Salamov A.A."/>
            <person name="Bradshaw R.E."/>
            <person name="Ciuffetti L."/>
            <person name="Hamelin R.C."/>
            <person name="Kema G.H.J."/>
            <person name="Lawrence C."/>
            <person name="Scott J.A."/>
            <person name="Spatafora J.W."/>
            <person name="Turgeon B.G."/>
            <person name="de Wit P.J.G.M."/>
            <person name="Zhong S."/>
            <person name="Goodwin S.B."/>
            <person name="Grigoriev I.V."/>
        </authorList>
    </citation>
    <scope>NUCLEOTIDE SEQUENCE [LARGE SCALE GENOMIC DNA]</scope>
    <source>
        <strain evidence="12 13">UAMH 10762</strain>
    </source>
</reference>
<sequence length="296" mass="33628">MADNKLNAFAVLAKRKALESISDNVRPTKKAATKETNSIPKQLTQMQLSLGQKVQVQCKECGMDYVPSLAVDRKWHNIYHKHIVDGYDVESSFVQGHTKNVVYDVEGATDRIFYVDHTARSVQKRKAEDVLMVVQKELGAVPIPRKDLWSSQSIDPLQPPEYAAYMYIRGHRCIGFLLTQHISHAKRVLEPGPARKATEQPPSLEPAEQPLRISLQSFPAKLGISRIWTLASARKEGIALQLLDTALKHQNRRAERVRHELHVEKQDVAFSQPTEAGTRLARRWFGEAYGWKIYVD</sequence>
<evidence type="ECO:0000313" key="13">
    <source>
        <dbReference type="Proteomes" id="UP000011761"/>
    </source>
</evidence>
<dbReference type="Pfam" id="PF13880">
    <property type="entry name" value="Acetyltransf_13"/>
    <property type="match status" value="1"/>
</dbReference>
<dbReference type="GO" id="GO:0005634">
    <property type="term" value="C:nucleus"/>
    <property type="evidence" value="ECO:0007669"/>
    <property type="project" value="UniProtKB-SubCell"/>
</dbReference>
<dbReference type="PANTHER" id="PTHR45884">
    <property type="entry name" value="N-ACETYLTRANSFERASE ECO"/>
    <property type="match status" value="1"/>
</dbReference>
<evidence type="ECO:0000256" key="5">
    <source>
        <dbReference type="ARBA" id="ARBA00022771"/>
    </source>
</evidence>
<dbReference type="eggNOG" id="KOG3014">
    <property type="taxonomic scope" value="Eukaryota"/>
</dbReference>
<dbReference type="OMA" id="WHVYEES"/>
<evidence type="ECO:0000256" key="6">
    <source>
        <dbReference type="ARBA" id="ARBA00022833"/>
    </source>
</evidence>
<dbReference type="GeneID" id="19116047"/>
<proteinExistence type="inferred from homology"/>
<dbReference type="KEGG" id="bcom:BAUCODRAFT_63120"/>
<keyword evidence="4" id="KW-0479">Metal-binding</keyword>
<dbReference type="InterPro" id="IPR028005">
    <property type="entry name" value="AcTrfase_ESCO_Znf_dom"/>
</dbReference>
<protein>
    <recommendedName>
        <fullName evidence="14">N-acetyltransferase ECO1</fullName>
    </recommendedName>
</protein>
<dbReference type="RefSeq" id="XP_007672757.1">
    <property type="nucleotide sequence ID" value="XM_007674567.1"/>
</dbReference>
<evidence type="ECO:0000256" key="2">
    <source>
        <dbReference type="ARBA" id="ARBA00005816"/>
    </source>
</evidence>
<dbReference type="GO" id="GO:0061733">
    <property type="term" value="F:protein-lysine-acetyltransferase activity"/>
    <property type="evidence" value="ECO:0007669"/>
    <property type="project" value="TreeGrafter"/>
</dbReference>
<dbReference type="OrthoDB" id="428854at2759"/>
<keyword evidence="9" id="KW-0012">Acyltransferase</keyword>
<evidence type="ECO:0000256" key="7">
    <source>
        <dbReference type="ARBA" id="ARBA00023242"/>
    </source>
</evidence>
<comment type="similarity">
    <text evidence="2">Belongs to the acetyltransferase family. ECO subfamily.</text>
</comment>
<dbReference type="AlphaFoldDB" id="M2MTL8"/>
<comment type="subcellular location">
    <subcellularLocation>
        <location evidence="1">Nucleus</location>
    </subcellularLocation>
</comment>
<dbReference type="GO" id="GO:0008270">
    <property type="term" value="F:zinc ion binding"/>
    <property type="evidence" value="ECO:0007669"/>
    <property type="project" value="UniProtKB-KW"/>
</dbReference>
<evidence type="ECO:0008006" key="14">
    <source>
        <dbReference type="Google" id="ProtNLM"/>
    </source>
</evidence>
<evidence type="ECO:0000259" key="11">
    <source>
        <dbReference type="Pfam" id="PF13880"/>
    </source>
</evidence>
<evidence type="ECO:0000256" key="1">
    <source>
        <dbReference type="ARBA" id="ARBA00004123"/>
    </source>
</evidence>
<feature type="domain" description="N-acetyltransferase ESCO zinc-finger" evidence="10">
    <location>
        <begin position="45"/>
        <end position="81"/>
    </location>
</feature>
<dbReference type="HOGENOM" id="CLU_039183_2_0_1"/>
<evidence type="ECO:0000256" key="4">
    <source>
        <dbReference type="ARBA" id="ARBA00022723"/>
    </source>
</evidence>
<dbReference type="Pfam" id="PF13878">
    <property type="entry name" value="zf-C2H2_3"/>
    <property type="match status" value="1"/>
</dbReference>
<evidence type="ECO:0000256" key="8">
    <source>
        <dbReference type="ARBA" id="ARBA00023306"/>
    </source>
</evidence>
<evidence type="ECO:0000256" key="3">
    <source>
        <dbReference type="ARBA" id="ARBA00022679"/>
    </source>
</evidence>
<keyword evidence="7" id="KW-0539">Nucleus</keyword>
<dbReference type="InterPro" id="IPR028009">
    <property type="entry name" value="ESCO_Acetyltransf_dom"/>
</dbReference>
<keyword evidence="5" id="KW-0863">Zinc-finger</keyword>
<evidence type="ECO:0000259" key="10">
    <source>
        <dbReference type="Pfam" id="PF13878"/>
    </source>
</evidence>
<dbReference type="PANTHER" id="PTHR45884:SF2">
    <property type="entry name" value="N-ACETYLTRANSFERASE ECO"/>
    <property type="match status" value="1"/>
</dbReference>
<keyword evidence="6" id="KW-0862">Zinc</keyword>
<accession>M2MTL8</accession>
<keyword evidence="8" id="KW-0131">Cell cycle</keyword>
<organism evidence="12 13">
    <name type="scientific">Baudoinia panamericana (strain UAMH 10762)</name>
    <name type="common">Angels' share fungus</name>
    <name type="synonym">Baudoinia compniacensis (strain UAMH 10762)</name>
    <dbReference type="NCBI Taxonomy" id="717646"/>
    <lineage>
        <taxon>Eukaryota</taxon>
        <taxon>Fungi</taxon>
        <taxon>Dikarya</taxon>
        <taxon>Ascomycota</taxon>
        <taxon>Pezizomycotina</taxon>
        <taxon>Dothideomycetes</taxon>
        <taxon>Dothideomycetidae</taxon>
        <taxon>Mycosphaerellales</taxon>
        <taxon>Teratosphaeriaceae</taxon>
        <taxon>Baudoinia</taxon>
    </lineage>
</organism>
<feature type="domain" description="N-acetyltransferase ESCO acetyl-transferase" evidence="11">
    <location>
        <begin position="219"/>
        <end position="294"/>
    </location>
</feature>
<evidence type="ECO:0000313" key="12">
    <source>
        <dbReference type="EMBL" id="EMD00257.1"/>
    </source>
</evidence>
<name>M2MTL8_BAUPA</name>
<dbReference type="STRING" id="717646.M2MTL8"/>
<evidence type="ECO:0000256" key="9">
    <source>
        <dbReference type="ARBA" id="ARBA00023315"/>
    </source>
</evidence>
<gene>
    <name evidence="12" type="ORF">BAUCODRAFT_63120</name>
</gene>
<keyword evidence="3" id="KW-0808">Transferase</keyword>
<dbReference type="EMBL" id="KB445551">
    <property type="protein sequence ID" value="EMD00257.1"/>
    <property type="molecule type" value="Genomic_DNA"/>
</dbReference>
<dbReference type="GO" id="GO:0000785">
    <property type="term" value="C:chromatin"/>
    <property type="evidence" value="ECO:0007669"/>
    <property type="project" value="TreeGrafter"/>
</dbReference>
<dbReference type="GO" id="GO:0007064">
    <property type="term" value="P:mitotic sister chromatid cohesion"/>
    <property type="evidence" value="ECO:0007669"/>
    <property type="project" value="TreeGrafter"/>
</dbReference>
<dbReference type="Proteomes" id="UP000011761">
    <property type="component" value="Unassembled WGS sequence"/>
</dbReference>
<keyword evidence="13" id="KW-1185">Reference proteome</keyword>